<protein>
    <recommendedName>
        <fullName evidence="2">DUF6843 domain-containing protein</fullName>
    </recommendedName>
</protein>
<evidence type="ECO:0000313" key="3">
    <source>
        <dbReference type="EMBL" id="MBZ9611325.1"/>
    </source>
</evidence>
<comment type="caution">
    <text evidence="3">The sequence shown here is derived from an EMBL/GenBank/DDBJ whole genome shotgun (WGS) entry which is preliminary data.</text>
</comment>
<organism evidence="3 4">
    <name type="scientific">Rheinheimera maricola</name>
    <dbReference type="NCBI Taxonomy" id="2793282"/>
    <lineage>
        <taxon>Bacteria</taxon>
        <taxon>Pseudomonadati</taxon>
        <taxon>Pseudomonadota</taxon>
        <taxon>Gammaproteobacteria</taxon>
        <taxon>Chromatiales</taxon>
        <taxon>Chromatiaceae</taxon>
        <taxon>Rheinheimera</taxon>
    </lineage>
</organism>
<keyword evidence="1" id="KW-0732">Signal</keyword>
<evidence type="ECO:0000313" key="4">
    <source>
        <dbReference type="Proteomes" id="UP000663814"/>
    </source>
</evidence>
<reference evidence="3 4" key="2">
    <citation type="submission" date="2021-08" db="EMBL/GenBank/DDBJ databases">
        <title>Rheinheimera aquimaris sp. nov., isolated from seawater of the East Sea in Korea.</title>
        <authorList>
            <person name="Kim K.H."/>
            <person name="Wenting R."/>
            <person name="Kim K.R."/>
            <person name="Jeon C.O."/>
        </authorList>
    </citation>
    <scope>NUCLEOTIDE SEQUENCE [LARGE SCALE GENOMIC DNA]</scope>
    <source>
        <strain evidence="3 4">MA-13</strain>
    </source>
</reference>
<evidence type="ECO:0000256" key="1">
    <source>
        <dbReference type="SAM" id="SignalP"/>
    </source>
</evidence>
<keyword evidence="4" id="KW-1185">Reference proteome</keyword>
<dbReference type="InterPro" id="IPR049293">
    <property type="entry name" value="DUF6843"/>
</dbReference>
<accession>A0ABS7X892</accession>
<sequence>MTTTFTLPAFKSIVLCSFVTVLLSYSLTACSDTVQQREAEHYILPANYVGAFYVIFDQASGEPLQYKADARQYRIPTNGVLLTQARISEGVIAADKLRFFRQDAPEQLTEITARWLTSIDAEQAYQDITTYIFGGGPGVYSSSELKCDIHFRGFHIGTKSQILDEVNHFDIESFIRQNKLNCD</sequence>
<dbReference type="RefSeq" id="WP_205309502.1">
    <property type="nucleotide sequence ID" value="NZ_JAERPS020000002.1"/>
</dbReference>
<gene>
    <name evidence="3" type="ORF">I4W93_006915</name>
</gene>
<feature type="signal peptide" evidence="1">
    <location>
        <begin position="1"/>
        <end position="31"/>
    </location>
</feature>
<dbReference type="Proteomes" id="UP000663814">
    <property type="component" value="Unassembled WGS sequence"/>
</dbReference>
<name>A0ABS7X892_9GAMM</name>
<dbReference type="EMBL" id="JAERPS020000002">
    <property type="protein sequence ID" value="MBZ9611325.1"/>
    <property type="molecule type" value="Genomic_DNA"/>
</dbReference>
<evidence type="ECO:0000259" key="2">
    <source>
        <dbReference type="Pfam" id="PF20862"/>
    </source>
</evidence>
<reference evidence="3 4" key="1">
    <citation type="submission" date="2020-12" db="EMBL/GenBank/DDBJ databases">
        <authorList>
            <person name="Ruan W."/>
            <person name="Khan S.A."/>
            <person name="Jeon C.O."/>
        </authorList>
    </citation>
    <scope>NUCLEOTIDE SEQUENCE [LARGE SCALE GENOMIC DNA]</scope>
    <source>
        <strain evidence="3 4">MA-13</strain>
    </source>
</reference>
<feature type="domain" description="DUF6843" evidence="2">
    <location>
        <begin position="37"/>
        <end position="112"/>
    </location>
</feature>
<proteinExistence type="predicted"/>
<feature type="chain" id="PRO_5045286047" description="DUF6843 domain-containing protein" evidence="1">
    <location>
        <begin position="32"/>
        <end position="183"/>
    </location>
</feature>
<dbReference type="Pfam" id="PF20862">
    <property type="entry name" value="DUF6843"/>
    <property type="match status" value="1"/>
</dbReference>